<evidence type="ECO:0000313" key="9">
    <source>
        <dbReference type="RefSeq" id="XP_026666347.1"/>
    </source>
</evidence>
<dbReference type="InterPro" id="IPR003657">
    <property type="entry name" value="WRKY_dom"/>
</dbReference>
<evidence type="ECO:0000256" key="2">
    <source>
        <dbReference type="ARBA" id="ARBA00023015"/>
    </source>
</evidence>
<proteinExistence type="predicted"/>
<dbReference type="PANTHER" id="PTHR31221:SF261">
    <property type="entry name" value="OS03G0657400 PROTEIN"/>
    <property type="match status" value="1"/>
</dbReference>
<dbReference type="GO" id="GO:0005634">
    <property type="term" value="C:nucleus"/>
    <property type="evidence" value="ECO:0007669"/>
    <property type="project" value="UniProtKB-SubCell"/>
</dbReference>
<gene>
    <name evidence="9" type="primary">LOC113463770</name>
</gene>
<dbReference type="InterPro" id="IPR036576">
    <property type="entry name" value="WRKY_dom_sf"/>
</dbReference>
<dbReference type="Proteomes" id="UP000228380">
    <property type="component" value="Chromosome 11"/>
</dbReference>
<dbReference type="Gene3D" id="2.20.25.80">
    <property type="entry name" value="WRKY domain"/>
    <property type="match status" value="1"/>
</dbReference>
<dbReference type="PANTHER" id="PTHR31221">
    <property type="entry name" value="WRKY TRANSCRIPTION FACTOR PROTEIN 1-RELATED"/>
    <property type="match status" value="1"/>
</dbReference>
<dbReference type="OrthoDB" id="2020099at2759"/>
<evidence type="ECO:0000256" key="6">
    <source>
        <dbReference type="SAM" id="MobiDB-lite"/>
    </source>
</evidence>
<reference evidence="9" key="2">
    <citation type="submission" date="2025-08" db="UniProtKB">
        <authorList>
            <consortium name="RefSeq"/>
        </authorList>
    </citation>
    <scope>IDENTIFICATION</scope>
    <source>
        <tissue evidence="9">Young leaves</tissue>
    </source>
</reference>
<comment type="subcellular location">
    <subcellularLocation>
        <location evidence="1">Nucleus</location>
    </subcellularLocation>
</comment>
<dbReference type="AlphaFoldDB" id="A0A8B8JCL8"/>
<keyword evidence="5" id="KW-0539">Nucleus</keyword>
<reference evidence="8" key="1">
    <citation type="journal article" date="2019" name="Nat. Commun.">
        <title>Genome-wide association mapping of date palm fruit traits.</title>
        <authorList>
            <person name="Hazzouri K.M."/>
            <person name="Gros-Balthazard M."/>
            <person name="Flowers J.M."/>
            <person name="Copetti D."/>
            <person name="Lemansour A."/>
            <person name="Lebrun M."/>
            <person name="Masmoudi K."/>
            <person name="Ferrand S."/>
            <person name="Dhar M.I."/>
            <person name="Fresquez Z.A."/>
            <person name="Rosas U."/>
            <person name="Zhang J."/>
            <person name="Talag J."/>
            <person name="Lee S."/>
            <person name="Kudrna D."/>
            <person name="Powell R.F."/>
            <person name="Leitch I.J."/>
            <person name="Krueger R.R."/>
            <person name="Wing R.A."/>
            <person name="Amiri K.M.A."/>
            <person name="Purugganan M.D."/>
        </authorList>
    </citation>
    <scope>NUCLEOTIDE SEQUENCE [LARGE SCALE GENOMIC DNA]</scope>
    <source>
        <strain evidence="8">cv. Khalas</strain>
    </source>
</reference>
<organism evidence="8 9">
    <name type="scientific">Phoenix dactylifera</name>
    <name type="common">Date palm</name>
    <dbReference type="NCBI Taxonomy" id="42345"/>
    <lineage>
        <taxon>Eukaryota</taxon>
        <taxon>Viridiplantae</taxon>
        <taxon>Streptophyta</taxon>
        <taxon>Embryophyta</taxon>
        <taxon>Tracheophyta</taxon>
        <taxon>Spermatophyta</taxon>
        <taxon>Magnoliopsida</taxon>
        <taxon>Liliopsida</taxon>
        <taxon>Arecaceae</taxon>
        <taxon>Coryphoideae</taxon>
        <taxon>Phoeniceae</taxon>
        <taxon>Phoenix</taxon>
    </lineage>
</organism>
<evidence type="ECO:0000256" key="3">
    <source>
        <dbReference type="ARBA" id="ARBA00023125"/>
    </source>
</evidence>
<evidence type="ECO:0000256" key="4">
    <source>
        <dbReference type="ARBA" id="ARBA00023163"/>
    </source>
</evidence>
<keyword evidence="3" id="KW-0238">DNA-binding</keyword>
<dbReference type="GeneID" id="113463770"/>
<dbReference type="GO" id="GO:0003700">
    <property type="term" value="F:DNA-binding transcription factor activity"/>
    <property type="evidence" value="ECO:0007669"/>
    <property type="project" value="InterPro"/>
</dbReference>
<protein>
    <submittedName>
        <fullName evidence="9">WRKY transcription factor 71-like</fullName>
    </submittedName>
</protein>
<feature type="domain" description="WRKY" evidence="7">
    <location>
        <begin position="20"/>
        <end position="85"/>
    </location>
</feature>
<dbReference type="SUPFAM" id="SSF118290">
    <property type="entry name" value="WRKY DNA-binding domain"/>
    <property type="match status" value="1"/>
</dbReference>
<accession>A0A8B8JCL8</accession>
<dbReference type="Pfam" id="PF03106">
    <property type="entry name" value="WRKY"/>
    <property type="match status" value="1"/>
</dbReference>
<keyword evidence="2" id="KW-0805">Transcription regulation</keyword>
<keyword evidence="4" id="KW-0804">Transcription</keyword>
<feature type="region of interest" description="Disordered" evidence="6">
    <location>
        <begin position="1"/>
        <end position="28"/>
    </location>
</feature>
<feature type="region of interest" description="Disordered" evidence="6">
    <location>
        <begin position="77"/>
        <end position="96"/>
    </location>
</feature>
<dbReference type="GO" id="GO:0043565">
    <property type="term" value="F:sequence-specific DNA binding"/>
    <property type="evidence" value="ECO:0007669"/>
    <property type="project" value="InterPro"/>
</dbReference>
<sequence length="117" mass="13433">MAATTPPATNLEGEDAREGRSPMMPEDGYEWKKYGQKFIQNIRKNRSYFKCRNRRCKAKKRLEWLPSDPSSIRVIYQGAHDHPSPRPQSNLEQEASARRANRYNLANQVLGSPSDPS</sequence>
<evidence type="ECO:0000259" key="7">
    <source>
        <dbReference type="PROSITE" id="PS50811"/>
    </source>
</evidence>
<evidence type="ECO:0000313" key="8">
    <source>
        <dbReference type="Proteomes" id="UP000228380"/>
    </source>
</evidence>
<evidence type="ECO:0000256" key="1">
    <source>
        <dbReference type="ARBA" id="ARBA00004123"/>
    </source>
</evidence>
<dbReference type="RefSeq" id="XP_026666347.1">
    <property type="nucleotide sequence ID" value="XM_026810546.2"/>
</dbReference>
<name>A0A8B8JCL8_PHODC</name>
<keyword evidence="8" id="KW-1185">Reference proteome</keyword>
<dbReference type="KEGG" id="pda:113463770"/>
<evidence type="ECO:0000256" key="5">
    <source>
        <dbReference type="ARBA" id="ARBA00023242"/>
    </source>
</evidence>
<dbReference type="SMART" id="SM00774">
    <property type="entry name" value="WRKY"/>
    <property type="match status" value="1"/>
</dbReference>
<dbReference type="PROSITE" id="PS50811">
    <property type="entry name" value="WRKY"/>
    <property type="match status" value="1"/>
</dbReference>
<dbReference type="InterPro" id="IPR044810">
    <property type="entry name" value="WRKY_plant"/>
</dbReference>